<comment type="caution">
    <text evidence="1">The sequence shown here is derived from an EMBL/GenBank/DDBJ whole genome shotgun (WGS) entry which is preliminary data.</text>
</comment>
<evidence type="ECO:0000313" key="1">
    <source>
        <dbReference type="EMBL" id="RDX67608.1"/>
    </source>
</evidence>
<sequence>MDMRFLIVGRLHNILDDVMDVFVYDYVLVEGLLYKIMGGDSCIFTHWKRVELFRQPYWMENSPLRLCMNC</sequence>
<keyword evidence="2" id="KW-1185">Reference proteome</keyword>
<gene>
    <name evidence="1" type="ORF">CR513_53504</name>
</gene>
<reference evidence="1" key="1">
    <citation type="submission" date="2018-05" db="EMBL/GenBank/DDBJ databases">
        <title>Draft genome of Mucuna pruriens seed.</title>
        <authorList>
            <person name="Nnadi N.E."/>
            <person name="Vos R."/>
            <person name="Hasami M.H."/>
            <person name="Devisetty U.K."/>
            <person name="Aguiy J.C."/>
        </authorList>
    </citation>
    <scope>NUCLEOTIDE SEQUENCE [LARGE SCALE GENOMIC DNA]</scope>
    <source>
        <strain evidence="1">JCA_2017</strain>
    </source>
</reference>
<evidence type="ECO:0000313" key="2">
    <source>
        <dbReference type="Proteomes" id="UP000257109"/>
    </source>
</evidence>
<proteinExistence type="predicted"/>
<dbReference type="AlphaFoldDB" id="A0A371ENH7"/>
<dbReference type="Proteomes" id="UP000257109">
    <property type="component" value="Unassembled WGS sequence"/>
</dbReference>
<organism evidence="1 2">
    <name type="scientific">Mucuna pruriens</name>
    <name type="common">Velvet bean</name>
    <name type="synonym">Dolichos pruriens</name>
    <dbReference type="NCBI Taxonomy" id="157652"/>
    <lineage>
        <taxon>Eukaryota</taxon>
        <taxon>Viridiplantae</taxon>
        <taxon>Streptophyta</taxon>
        <taxon>Embryophyta</taxon>
        <taxon>Tracheophyta</taxon>
        <taxon>Spermatophyta</taxon>
        <taxon>Magnoliopsida</taxon>
        <taxon>eudicotyledons</taxon>
        <taxon>Gunneridae</taxon>
        <taxon>Pentapetalae</taxon>
        <taxon>rosids</taxon>
        <taxon>fabids</taxon>
        <taxon>Fabales</taxon>
        <taxon>Fabaceae</taxon>
        <taxon>Papilionoideae</taxon>
        <taxon>50 kb inversion clade</taxon>
        <taxon>NPAAA clade</taxon>
        <taxon>indigoferoid/millettioid clade</taxon>
        <taxon>Phaseoleae</taxon>
        <taxon>Mucuna</taxon>
    </lineage>
</organism>
<accession>A0A371ENH7</accession>
<dbReference type="EMBL" id="QJKJ01012915">
    <property type="protein sequence ID" value="RDX67608.1"/>
    <property type="molecule type" value="Genomic_DNA"/>
</dbReference>
<feature type="non-terminal residue" evidence="1">
    <location>
        <position position="1"/>
    </location>
</feature>
<protein>
    <submittedName>
        <fullName evidence="1">Uncharacterized protein</fullName>
    </submittedName>
</protein>
<name>A0A371ENH7_MUCPR</name>